<protein>
    <submittedName>
        <fullName evidence="2">DUF6252 family protein</fullName>
    </submittedName>
</protein>
<keyword evidence="3" id="KW-1185">Reference proteome</keyword>
<feature type="chain" id="PRO_5042141022" evidence="1">
    <location>
        <begin position="21"/>
        <end position="165"/>
    </location>
</feature>
<accession>A0AAE3P0Q5</accession>
<dbReference type="EMBL" id="JARGDL010000008">
    <property type="protein sequence ID" value="MDF1611964.1"/>
    <property type="molecule type" value="Genomic_DNA"/>
</dbReference>
<evidence type="ECO:0000256" key="1">
    <source>
        <dbReference type="SAM" id="SignalP"/>
    </source>
</evidence>
<dbReference type="PROSITE" id="PS51257">
    <property type="entry name" value="PROKAR_LIPOPROTEIN"/>
    <property type="match status" value="1"/>
</dbReference>
<sequence length="165" mass="19148">MKHYKLYILIFLLITTVSNAQTVFSCKIDGDEFVAKNFDATQIKMLNTDYIQIKIENDGKLLFLYLKMEKLKGELPVKLEYSEPKENQIPDVELVWAPNPDEPQWNSIEGKAEITSFNNETKTISGTFEFVVEKMEYGTKKKKPRLDVEDGVFKNIIYKLEEGTH</sequence>
<gene>
    <name evidence="2" type="ORF">P0M35_07365</name>
</gene>
<proteinExistence type="predicted"/>
<dbReference type="RefSeq" id="WP_321535732.1">
    <property type="nucleotide sequence ID" value="NZ_JARGDL010000008.1"/>
</dbReference>
<organism evidence="2 3">
    <name type="scientific">Stygiobacter electus</name>
    <dbReference type="NCBI Taxonomy" id="3032292"/>
    <lineage>
        <taxon>Bacteria</taxon>
        <taxon>Pseudomonadati</taxon>
        <taxon>Ignavibacteriota</taxon>
        <taxon>Ignavibacteria</taxon>
        <taxon>Ignavibacteriales</taxon>
        <taxon>Melioribacteraceae</taxon>
        <taxon>Stygiobacter</taxon>
    </lineage>
</organism>
<reference evidence="2" key="1">
    <citation type="submission" date="2023-03" db="EMBL/GenBank/DDBJ databases">
        <title>Stygiobacter electus gen. nov., sp. nov., facultatively anaerobic thermotolerant bacterium of the class Ignavibacteria from a well of Yessentuki mineral water deposit.</title>
        <authorList>
            <person name="Podosokorskaya O.A."/>
            <person name="Elcheninov A.G."/>
            <person name="Petrova N.F."/>
            <person name="Zavarzina D.G."/>
            <person name="Kublanov I.V."/>
            <person name="Merkel A.Y."/>
        </authorList>
    </citation>
    <scope>NUCLEOTIDE SEQUENCE</scope>
    <source>
        <strain evidence="2">09-Me</strain>
    </source>
</reference>
<dbReference type="Proteomes" id="UP001221302">
    <property type="component" value="Unassembled WGS sequence"/>
</dbReference>
<evidence type="ECO:0000313" key="3">
    <source>
        <dbReference type="Proteomes" id="UP001221302"/>
    </source>
</evidence>
<keyword evidence="1" id="KW-0732">Signal</keyword>
<feature type="signal peptide" evidence="1">
    <location>
        <begin position="1"/>
        <end position="20"/>
    </location>
</feature>
<dbReference type="AlphaFoldDB" id="A0AAE3P0Q5"/>
<comment type="caution">
    <text evidence="2">The sequence shown here is derived from an EMBL/GenBank/DDBJ whole genome shotgun (WGS) entry which is preliminary data.</text>
</comment>
<name>A0AAE3P0Q5_9BACT</name>
<evidence type="ECO:0000313" key="2">
    <source>
        <dbReference type="EMBL" id="MDF1611964.1"/>
    </source>
</evidence>